<reference evidence="2" key="1">
    <citation type="journal article" date="2019" name="Int. J. Syst. Evol. Microbiol.">
        <title>The Global Catalogue of Microorganisms (GCM) 10K type strain sequencing project: providing services to taxonomists for standard genome sequencing and annotation.</title>
        <authorList>
            <consortium name="The Broad Institute Genomics Platform"/>
            <consortium name="The Broad Institute Genome Sequencing Center for Infectious Disease"/>
            <person name="Wu L."/>
            <person name="Ma J."/>
        </authorList>
    </citation>
    <scope>NUCLEOTIDE SEQUENCE [LARGE SCALE GENOMIC DNA]</scope>
    <source>
        <strain evidence="2">CGMCC 1.16455</strain>
    </source>
</reference>
<proteinExistence type="predicted"/>
<name>A0ABW0FFS5_9MICO</name>
<evidence type="ECO:0000313" key="2">
    <source>
        <dbReference type="Proteomes" id="UP001595937"/>
    </source>
</evidence>
<sequence>MPFADEMIDRRTALDLADALETAAPSTTSARVREVAESLSALSLRERVDALRAAMLQDLGDSYPALAAVVRRAVRDAPTFRGWMIWPASTAVAESATADGSPAATSDALDLLAELTGLLSSEFALRILMRHDLEQVLERALVWTGSEDEHVRRLASEGTRPYLPWAVRVPRLTADPGRTIPILDRLHRDPSEYVRRSVANHLNDLSRDDPALVVATAARWIGATDEAGGSGAPAAATQKLVRHALRTLLKHGDPSALALLGYPDPAGTLEVDGPHLDRERVEMGDSIELRASVRNTGAEPVRLMIDYIVHHATAAGTQSTKTFKLTTASLDPGQELTVRKAHSFRPITTRRYYDGPHAISLQINGVASGRQGFHLGSPSAD</sequence>
<organism evidence="1 2">
    <name type="scientific">Brachybacterium tyrofermentans</name>
    <dbReference type="NCBI Taxonomy" id="47848"/>
    <lineage>
        <taxon>Bacteria</taxon>
        <taxon>Bacillati</taxon>
        <taxon>Actinomycetota</taxon>
        <taxon>Actinomycetes</taxon>
        <taxon>Micrococcales</taxon>
        <taxon>Dermabacteraceae</taxon>
        <taxon>Brachybacterium</taxon>
    </lineage>
</organism>
<evidence type="ECO:0000313" key="1">
    <source>
        <dbReference type="EMBL" id="MFC5297450.1"/>
    </source>
</evidence>
<gene>
    <name evidence="1" type="ORF">ACFPK8_08000</name>
</gene>
<dbReference type="EMBL" id="JBHSLN010000021">
    <property type="protein sequence ID" value="MFC5297450.1"/>
    <property type="molecule type" value="Genomic_DNA"/>
</dbReference>
<keyword evidence="2" id="KW-1185">Reference proteome</keyword>
<dbReference type="SUPFAM" id="SSF48371">
    <property type="entry name" value="ARM repeat"/>
    <property type="match status" value="1"/>
</dbReference>
<dbReference type="InterPro" id="IPR014825">
    <property type="entry name" value="DNA_alkylation"/>
</dbReference>
<dbReference type="RefSeq" id="WP_343925187.1">
    <property type="nucleotide sequence ID" value="NZ_BAAAIR010000044.1"/>
</dbReference>
<dbReference type="Gene3D" id="1.25.40.290">
    <property type="entry name" value="ARM repeat domains"/>
    <property type="match status" value="1"/>
</dbReference>
<protein>
    <submittedName>
        <fullName evidence="1">DNA alkylation repair protein</fullName>
    </submittedName>
</protein>
<dbReference type="Proteomes" id="UP001595937">
    <property type="component" value="Unassembled WGS sequence"/>
</dbReference>
<dbReference type="Pfam" id="PF08713">
    <property type="entry name" value="DNA_alkylation"/>
    <property type="match status" value="1"/>
</dbReference>
<accession>A0ABW0FFS5</accession>
<dbReference type="InterPro" id="IPR016024">
    <property type="entry name" value="ARM-type_fold"/>
</dbReference>
<dbReference type="GeneID" id="303298197"/>
<comment type="caution">
    <text evidence="1">The sequence shown here is derived from an EMBL/GenBank/DDBJ whole genome shotgun (WGS) entry which is preliminary data.</text>
</comment>